<dbReference type="Proteomes" id="UP001154282">
    <property type="component" value="Unassembled WGS sequence"/>
</dbReference>
<sequence length="200" mass="22033">MLYTSLTLPIKTSQSSIPAFTFPSCYGHGSLYSAGPPPPPPPLFPLIRRRRRIPRRPLALLHIAVQLRRLYNRHRQPASPGSRRRPRPLLLPSVRRDLLRPPDRPLLRRPPHRRLHRGAIGASVTDAVPGEASQQRFPVGGQLRGRRGDGAGLPFPGGEGDLQHAHQSVFAGGDRSIQGIAGHHLFISLWSIMEAGTSAQ</sequence>
<protein>
    <submittedName>
        <fullName evidence="2">Uncharacterized protein</fullName>
    </submittedName>
</protein>
<evidence type="ECO:0000313" key="2">
    <source>
        <dbReference type="EMBL" id="CAI0557891.1"/>
    </source>
</evidence>
<gene>
    <name evidence="2" type="ORF">LITE_LOCUS48530</name>
</gene>
<feature type="compositionally biased region" description="Basic residues" evidence="1">
    <location>
        <begin position="107"/>
        <end position="117"/>
    </location>
</feature>
<proteinExistence type="predicted"/>
<feature type="compositionally biased region" description="Basic residues" evidence="1">
    <location>
        <begin position="74"/>
        <end position="87"/>
    </location>
</feature>
<keyword evidence="3" id="KW-1185">Reference proteome</keyword>
<feature type="region of interest" description="Disordered" evidence="1">
    <location>
        <begin position="74"/>
        <end position="150"/>
    </location>
</feature>
<organism evidence="2 3">
    <name type="scientific">Linum tenue</name>
    <dbReference type="NCBI Taxonomy" id="586396"/>
    <lineage>
        <taxon>Eukaryota</taxon>
        <taxon>Viridiplantae</taxon>
        <taxon>Streptophyta</taxon>
        <taxon>Embryophyta</taxon>
        <taxon>Tracheophyta</taxon>
        <taxon>Spermatophyta</taxon>
        <taxon>Magnoliopsida</taxon>
        <taxon>eudicotyledons</taxon>
        <taxon>Gunneridae</taxon>
        <taxon>Pentapetalae</taxon>
        <taxon>rosids</taxon>
        <taxon>fabids</taxon>
        <taxon>Malpighiales</taxon>
        <taxon>Linaceae</taxon>
        <taxon>Linum</taxon>
    </lineage>
</organism>
<dbReference type="AlphaFoldDB" id="A0AAV0RKW0"/>
<dbReference type="EMBL" id="CAMGYJ010000011">
    <property type="protein sequence ID" value="CAI0557891.1"/>
    <property type="molecule type" value="Genomic_DNA"/>
</dbReference>
<evidence type="ECO:0000256" key="1">
    <source>
        <dbReference type="SAM" id="MobiDB-lite"/>
    </source>
</evidence>
<comment type="caution">
    <text evidence="2">The sequence shown here is derived from an EMBL/GenBank/DDBJ whole genome shotgun (WGS) entry which is preliminary data.</text>
</comment>
<name>A0AAV0RKW0_9ROSI</name>
<reference evidence="2" key="1">
    <citation type="submission" date="2022-08" db="EMBL/GenBank/DDBJ databases">
        <authorList>
            <person name="Gutierrez-Valencia J."/>
        </authorList>
    </citation>
    <scope>NUCLEOTIDE SEQUENCE</scope>
</reference>
<feature type="compositionally biased region" description="Basic and acidic residues" evidence="1">
    <location>
        <begin position="94"/>
        <end position="106"/>
    </location>
</feature>
<accession>A0AAV0RKW0</accession>
<evidence type="ECO:0000313" key="3">
    <source>
        <dbReference type="Proteomes" id="UP001154282"/>
    </source>
</evidence>